<comment type="caution">
    <text evidence="1">The sequence shown here is derived from an EMBL/GenBank/DDBJ whole genome shotgun (WGS) entry which is preliminary data.</text>
</comment>
<dbReference type="AlphaFoldDB" id="A0ABD1CH95"/>
<keyword evidence="2" id="KW-1185">Reference proteome</keyword>
<evidence type="ECO:0000313" key="1">
    <source>
        <dbReference type="EMBL" id="KAL1375369.1"/>
    </source>
</evidence>
<protein>
    <submittedName>
        <fullName evidence="1">Uncharacterized protein</fullName>
    </submittedName>
</protein>
<evidence type="ECO:0000313" key="2">
    <source>
        <dbReference type="Proteomes" id="UP001562425"/>
    </source>
</evidence>
<proteinExistence type="predicted"/>
<gene>
    <name evidence="1" type="ORF">pipiens_000708</name>
</gene>
<sequence length="36" mass="4218">MDQTVAATQDSLLGLFDALTQFQRGILELRRRMRCY</sequence>
<reference evidence="1 2" key="1">
    <citation type="submission" date="2024-05" db="EMBL/GenBank/DDBJ databases">
        <title>Culex pipiens pipiens assembly and annotation.</title>
        <authorList>
            <person name="Alout H."/>
            <person name="Durand T."/>
        </authorList>
    </citation>
    <scope>NUCLEOTIDE SEQUENCE [LARGE SCALE GENOMIC DNA]</scope>
    <source>
        <strain evidence="1">HA-2024</strain>
        <tissue evidence="1">Whole body</tissue>
    </source>
</reference>
<dbReference type="EMBL" id="JBEHCU010012545">
    <property type="protein sequence ID" value="KAL1375369.1"/>
    <property type="molecule type" value="Genomic_DNA"/>
</dbReference>
<dbReference type="Proteomes" id="UP001562425">
    <property type="component" value="Unassembled WGS sequence"/>
</dbReference>
<name>A0ABD1CH95_CULPP</name>
<accession>A0ABD1CH95</accession>
<organism evidence="1 2">
    <name type="scientific">Culex pipiens pipiens</name>
    <name type="common">Northern house mosquito</name>
    <dbReference type="NCBI Taxonomy" id="38569"/>
    <lineage>
        <taxon>Eukaryota</taxon>
        <taxon>Metazoa</taxon>
        <taxon>Ecdysozoa</taxon>
        <taxon>Arthropoda</taxon>
        <taxon>Hexapoda</taxon>
        <taxon>Insecta</taxon>
        <taxon>Pterygota</taxon>
        <taxon>Neoptera</taxon>
        <taxon>Endopterygota</taxon>
        <taxon>Diptera</taxon>
        <taxon>Nematocera</taxon>
        <taxon>Culicoidea</taxon>
        <taxon>Culicidae</taxon>
        <taxon>Culicinae</taxon>
        <taxon>Culicini</taxon>
        <taxon>Culex</taxon>
        <taxon>Culex</taxon>
    </lineage>
</organism>